<dbReference type="InterPro" id="IPR005654">
    <property type="entry name" value="ATPase_AFG1-like"/>
</dbReference>
<dbReference type="PANTHER" id="PTHR12169">
    <property type="entry name" value="ATPASE N2B"/>
    <property type="match status" value="1"/>
</dbReference>
<dbReference type="OrthoDB" id="548867at2759"/>
<evidence type="ECO:0000256" key="3">
    <source>
        <dbReference type="ARBA" id="ARBA00022840"/>
    </source>
</evidence>
<dbReference type="Pfam" id="PF03969">
    <property type="entry name" value="AFG1_ATPase"/>
    <property type="match status" value="1"/>
</dbReference>
<keyword evidence="5" id="KW-1185">Reference proteome</keyword>
<dbReference type="GO" id="GO:0005739">
    <property type="term" value="C:mitochondrion"/>
    <property type="evidence" value="ECO:0007669"/>
    <property type="project" value="TreeGrafter"/>
</dbReference>
<dbReference type="InterPro" id="IPR027417">
    <property type="entry name" value="P-loop_NTPase"/>
</dbReference>
<dbReference type="EMBL" id="LWCA01000540">
    <property type="protein sequence ID" value="OAF67952.1"/>
    <property type="molecule type" value="Genomic_DNA"/>
</dbReference>
<keyword evidence="2" id="KW-0547">Nucleotide-binding</keyword>
<proteinExistence type="inferred from homology"/>
<accession>A0A177B2K7</accession>
<reference evidence="4 5" key="1">
    <citation type="submission" date="2016-04" db="EMBL/GenBank/DDBJ databases">
        <title>The genome of Intoshia linei affirms orthonectids as highly simplified spiralians.</title>
        <authorList>
            <person name="Mikhailov K.V."/>
            <person name="Slusarev G.S."/>
            <person name="Nikitin M.A."/>
            <person name="Logacheva M.D."/>
            <person name="Penin A."/>
            <person name="Aleoshin V."/>
            <person name="Panchin Y.V."/>
        </authorList>
    </citation>
    <scope>NUCLEOTIDE SEQUENCE [LARGE SCALE GENOMIC DNA]</scope>
    <source>
        <strain evidence="4">Intl2013</strain>
        <tissue evidence="4">Whole animal</tissue>
    </source>
</reference>
<organism evidence="4 5">
    <name type="scientific">Intoshia linei</name>
    <dbReference type="NCBI Taxonomy" id="1819745"/>
    <lineage>
        <taxon>Eukaryota</taxon>
        <taxon>Metazoa</taxon>
        <taxon>Spiralia</taxon>
        <taxon>Lophotrochozoa</taxon>
        <taxon>Mesozoa</taxon>
        <taxon>Orthonectida</taxon>
        <taxon>Rhopaluridae</taxon>
        <taxon>Intoshia</taxon>
    </lineage>
</organism>
<dbReference type="Gene3D" id="3.40.50.300">
    <property type="entry name" value="P-loop containing nucleotide triphosphate hydrolases"/>
    <property type="match status" value="1"/>
</dbReference>
<protein>
    <submittedName>
        <fullName evidence="4">Lactation elevated protein 1</fullName>
    </submittedName>
</protein>
<dbReference type="AlphaFoldDB" id="A0A177B2K7"/>
<dbReference type="PANTHER" id="PTHR12169:SF6">
    <property type="entry name" value="AFG1-LIKE ATPASE"/>
    <property type="match status" value="1"/>
</dbReference>
<dbReference type="NCBIfam" id="NF040713">
    <property type="entry name" value="ZapE"/>
    <property type="match status" value="1"/>
</dbReference>
<evidence type="ECO:0000256" key="1">
    <source>
        <dbReference type="ARBA" id="ARBA00010322"/>
    </source>
</evidence>
<sequence length="304" mass="35824">MLHSIKLLLHINTFSIYSSKNIVSLLSVYQDKVNKNLLKQDKYQIEAIKEFDLLNDKISNLKHDERFNFPFFNFSTLNNNVKGLYIFGSVGTGKTMLMDLFYEMCPQPKKLRLHFNEFMNIVHKKIYNYKKSLITKSRQIYDPIPPVAEIFVQNYKLLCLDEFQVYNIADAVILQRLFEEMWKNNLILVSTSNRAPSDLYKNGLQRCIFLPFIDDLMLNCQIIPLHSEKDYRLIKSQVESFVFCKSIEKFNKIFDSLCGHAKLDITKEKINIYGRNIVLNLTCGNSVYLEFEEICDKVIYTYFL</sequence>
<evidence type="ECO:0000313" key="5">
    <source>
        <dbReference type="Proteomes" id="UP000078046"/>
    </source>
</evidence>
<gene>
    <name evidence="4" type="ORF">A3Q56_04329</name>
</gene>
<dbReference type="Proteomes" id="UP000078046">
    <property type="component" value="Unassembled WGS sequence"/>
</dbReference>
<evidence type="ECO:0000313" key="4">
    <source>
        <dbReference type="EMBL" id="OAF67952.1"/>
    </source>
</evidence>
<dbReference type="GO" id="GO:0005524">
    <property type="term" value="F:ATP binding"/>
    <property type="evidence" value="ECO:0007669"/>
    <property type="project" value="UniProtKB-KW"/>
</dbReference>
<name>A0A177B2K7_9BILA</name>
<evidence type="ECO:0000256" key="2">
    <source>
        <dbReference type="ARBA" id="ARBA00022741"/>
    </source>
</evidence>
<comment type="similarity">
    <text evidence="1">Belongs to the AFG1 ATPase family.</text>
</comment>
<keyword evidence="3" id="KW-0067">ATP-binding</keyword>
<comment type="caution">
    <text evidence="4">The sequence shown here is derived from an EMBL/GenBank/DDBJ whole genome shotgun (WGS) entry which is preliminary data.</text>
</comment>
<dbReference type="SUPFAM" id="SSF52540">
    <property type="entry name" value="P-loop containing nucleoside triphosphate hydrolases"/>
    <property type="match status" value="1"/>
</dbReference>
<dbReference type="GO" id="GO:0016887">
    <property type="term" value="F:ATP hydrolysis activity"/>
    <property type="evidence" value="ECO:0007669"/>
    <property type="project" value="InterPro"/>
</dbReference>